<keyword evidence="4" id="KW-0548">Nucleotidyltransferase</keyword>
<evidence type="ECO:0000256" key="2">
    <source>
        <dbReference type="ARBA" id="ARBA00001946"/>
    </source>
</evidence>
<name>A0AAD7U8X9_9STRA</name>
<dbReference type="AlphaFoldDB" id="A0AAD7U8X9"/>
<dbReference type="Gene3D" id="2.160.10.30">
    <property type="match status" value="1"/>
</dbReference>
<evidence type="ECO:0000256" key="5">
    <source>
        <dbReference type="ARBA" id="ARBA00038047"/>
    </source>
</evidence>
<accession>A0AAD7U8X9</accession>
<dbReference type="GO" id="GO:0051748">
    <property type="term" value="F:UTP-monosaccharide-1-phosphate uridylyltransferase activity"/>
    <property type="evidence" value="ECO:0007669"/>
    <property type="project" value="UniProtKB-EC"/>
</dbReference>
<dbReference type="Proteomes" id="UP001230188">
    <property type="component" value="Unassembled WGS sequence"/>
</dbReference>
<comment type="similarity">
    <text evidence="5">Belongs to the USP family.</text>
</comment>
<dbReference type="GO" id="GO:0006048">
    <property type="term" value="P:UDP-N-acetylglucosamine biosynthetic process"/>
    <property type="evidence" value="ECO:0007669"/>
    <property type="project" value="TreeGrafter"/>
</dbReference>
<evidence type="ECO:0000256" key="7">
    <source>
        <dbReference type="ARBA" id="ARBA00048259"/>
    </source>
</evidence>
<gene>
    <name evidence="8" type="ORF">CTAYLR_010064</name>
</gene>
<comment type="cofactor">
    <cofactor evidence="2">
        <name>Mg(2+)</name>
        <dbReference type="ChEBI" id="CHEBI:18420"/>
    </cofactor>
</comment>
<evidence type="ECO:0000313" key="8">
    <source>
        <dbReference type="EMBL" id="KAJ8600506.1"/>
    </source>
</evidence>
<dbReference type="PANTHER" id="PTHR11952">
    <property type="entry name" value="UDP- GLUCOSE PYROPHOSPHORYLASE"/>
    <property type="match status" value="1"/>
</dbReference>
<evidence type="ECO:0000256" key="4">
    <source>
        <dbReference type="ARBA" id="ARBA00022695"/>
    </source>
</evidence>
<evidence type="ECO:0000256" key="1">
    <source>
        <dbReference type="ARBA" id="ARBA00001936"/>
    </source>
</evidence>
<keyword evidence="3" id="KW-0808">Transferase</keyword>
<dbReference type="EMBL" id="JAQMWT010000508">
    <property type="protein sequence ID" value="KAJ8600506.1"/>
    <property type="molecule type" value="Genomic_DNA"/>
</dbReference>
<dbReference type="SUPFAM" id="SSF53448">
    <property type="entry name" value="Nucleotide-diphospho-sugar transferases"/>
    <property type="match status" value="1"/>
</dbReference>
<dbReference type="InterPro" id="IPR039741">
    <property type="entry name" value="UDP-sugar_pyrophosphorylase"/>
</dbReference>
<reference evidence="8" key="1">
    <citation type="submission" date="2023-01" db="EMBL/GenBank/DDBJ databases">
        <title>Metagenome sequencing of chrysophaentin producing Chrysophaeum taylorii.</title>
        <authorList>
            <person name="Davison J."/>
            <person name="Bewley C."/>
        </authorList>
    </citation>
    <scope>NUCLEOTIDE SEQUENCE</scope>
    <source>
        <strain evidence="8">NIES-1699</strain>
    </source>
</reference>
<evidence type="ECO:0000256" key="3">
    <source>
        <dbReference type="ARBA" id="ARBA00022679"/>
    </source>
</evidence>
<dbReference type="InterPro" id="IPR029044">
    <property type="entry name" value="Nucleotide-diphossugar_trans"/>
</dbReference>
<proteinExistence type="inferred from homology"/>
<dbReference type="Gene3D" id="3.90.550.10">
    <property type="entry name" value="Spore Coat Polysaccharide Biosynthesis Protein SpsA, Chain A"/>
    <property type="match status" value="1"/>
</dbReference>
<comment type="cofactor">
    <cofactor evidence="1">
        <name>Mn(2+)</name>
        <dbReference type="ChEBI" id="CHEBI:29035"/>
    </cofactor>
</comment>
<comment type="caution">
    <text evidence="8">The sequence shown here is derived from an EMBL/GenBank/DDBJ whole genome shotgun (WGS) entry which is preliminary data.</text>
</comment>
<organism evidence="8 9">
    <name type="scientific">Chrysophaeum taylorii</name>
    <dbReference type="NCBI Taxonomy" id="2483200"/>
    <lineage>
        <taxon>Eukaryota</taxon>
        <taxon>Sar</taxon>
        <taxon>Stramenopiles</taxon>
        <taxon>Ochrophyta</taxon>
        <taxon>Pelagophyceae</taxon>
        <taxon>Pelagomonadales</taxon>
        <taxon>Pelagomonadaceae</taxon>
        <taxon>Chrysophaeum</taxon>
    </lineage>
</organism>
<sequence>MSAVPDGLTGRSKELADLLVSLGQEHLLDGYTPEKGKTFFEQIGTLESSYPGGIKAYIESAKELLAASARGDNPLEGWVPSVPNGEALEFGSDAWCENEAIGAVEAKRCAFVLVAGGLGERLGYSRIKVELPTETVTGTAYLDYYVQTILAIQKATKSRPLPLAIMVSGDTETMTKEMLAANNNFGAAPGQITLLKQEKVAALADNDARIAVDDDGAPITKPHGHGDVHVLLHSSGLVRKWANMGIDWVYFFQDTNALGFRPLYATLGVSKKLGLHCNFLTVPRFPGQAVGGIAKLDNAAEGKSMVINVEYNQLDPLLRSTVSPSGDVAGPDGVHSPYPGNINSFVLACKPYASTLDKTKGVMGEFVNPKYADATKTKFKKPARLECMMQDYPKVLPAEELVGFTSVANWIAFSPCKNATADAVGKTPPACALSAEADQYFHCAEMLRLRGCAVSKMTSAETWDGITSDILSPSIVLAPSVAVSYTDLKTKFPAPDFVTISAASTLVLSGDVTVRSLNLDGGLVIKGTKNAKITVLECLVKNSGFKRVEAPDDAPESTRIRGYETVKGDDVPVLDLVGPGLFFVTTDPVTKQLTTTRKPDCSLS</sequence>
<keyword evidence="9" id="KW-1185">Reference proteome</keyword>
<comment type="catalytic activity">
    <reaction evidence="7">
        <text>a monosaccharide 1-phosphate + UTP + H(+) = a UDP-monosaccharide + diphosphate</text>
        <dbReference type="Rhea" id="RHEA:13205"/>
        <dbReference type="ChEBI" id="CHEBI:15378"/>
        <dbReference type="ChEBI" id="CHEBI:33019"/>
        <dbReference type="ChEBI" id="CHEBI:46398"/>
        <dbReference type="ChEBI" id="CHEBI:140358"/>
        <dbReference type="ChEBI" id="CHEBI:140359"/>
        <dbReference type="EC" id="2.7.7.64"/>
    </reaction>
</comment>
<evidence type="ECO:0000256" key="6">
    <source>
        <dbReference type="ARBA" id="ARBA00039080"/>
    </source>
</evidence>
<dbReference type="EC" id="2.7.7.64" evidence="6"/>
<dbReference type="InterPro" id="IPR002618">
    <property type="entry name" value="UDPGP_fam"/>
</dbReference>
<dbReference type="GO" id="GO:0003977">
    <property type="term" value="F:UDP-N-acetylglucosamine diphosphorylase activity"/>
    <property type="evidence" value="ECO:0007669"/>
    <property type="project" value="TreeGrafter"/>
</dbReference>
<evidence type="ECO:0000313" key="9">
    <source>
        <dbReference type="Proteomes" id="UP001230188"/>
    </source>
</evidence>
<dbReference type="Pfam" id="PF01704">
    <property type="entry name" value="UDPGP"/>
    <property type="match status" value="1"/>
</dbReference>
<dbReference type="PANTHER" id="PTHR11952:SF9">
    <property type="entry name" value="UDP-SUGAR PYROPHOSPHORYLASE"/>
    <property type="match status" value="1"/>
</dbReference>
<protein>
    <recommendedName>
        <fullName evidence="6">UTP-monosaccharide-1-phosphate uridylyltransferase</fullName>
        <ecNumber evidence="6">2.7.7.64</ecNumber>
    </recommendedName>
</protein>